<name>A0A4V2MWS7_9APHY</name>
<reference evidence="2 3" key="1">
    <citation type="submission" date="2018-11" db="EMBL/GenBank/DDBJ databases">
        <title>Genome assembly of Steccherinum ochraceum LE-BIN_3174, the white-rot fungus of the Steccherinaceae family (The Residual Polyporoid clade, Polyporales, Basidiomycota).</title>
        <authorList>
            <person name="Fedorova T.V."/>
            <person name="Glazunova O.A."/>
            <person name="Landesman E.O."/>
            <person name="Moiseenko K.V."/>
            <person name="Psurtseva N.V."/>
            <person name="Savinova O.S."/>
            <person name="Shakhova N.V."/>
            <person name="Tyazhelova T.V."/>
            <person name="Vasina D.V."/>
        </authorList>
    </citation>
    <scope>NUCLEOTIDE SEQUENCE [LARGE SCALE GENOMIC DNA]</scope>
    <source>
        <strain evidence="2 3">LE-BIN_3174</strain>
    </source>
</reference>
<feature type="compositionally biased region" description="Polar residues" evidence="1">
    <location>
        <begin position="391"/>
        <end position="411"/>
    </location>
</feature>
<feature type="region of interest" description="Disordered" evidence="1">
    <location>
        <begin position="79"/>
        <end position="102"/>
    </location>
</feature>
<feature type="compositionally biased region" description="Polar residues" evidence="1">
    <location>
        <begin position="138"/>
        <end position="153"/>
    </location>
</feature>
<feature type="compositionally biased region" description="Basic residues" evidence="1">
    <location>
        <begin position="415"/>
        <end position="427"/>
    </location>
</feature>
<dbReference type="EMBL" id="RWJN01000100">
    <property type="protein sequence ID" value="TCD67357.1"/>
    <property type="molecule type" value="Genomic_DNA"/>
</dbReference>
<evidence type="ECO:0000313" key="3">
    <source>
        <dbReference type="Proteomes" id="UP000292702"/>
    </source>
</evidence>
<comment type="caution">
    <text evidence="2">The sequence shown here is derived from an EMBL/GenBank/DDBJ whole genome shotgun (WGS) entry which is preliminary data.</text>
</comment>
<protein>
    <submittedName>
        <fullName evidence="2">Uncharacterized protein</fullName>
    </submittedName>
</protein>
<evidence type="ECO:0000256" key="1">
    <source>
        <dbReference type="SAM" id="MobiDB-lite"/>
    </source>
</evidence>
<gene>
    <name evidence="2" type="ORF">EIP91_000224</name>
</gene>
<proteinExistence type="predicted"/>
<dbReference type="Proteomes" id="UP000292702">
    <property type="component" value="Unassembled WGS sequence"/>
</dbReference>
<organism evidence="2 3">
    <name type="scientific">Steccherinum ochraceum</name>
    <dbReference type="NCBI Taxonomy" id="92696"/>
    <lineage>
        <taxon>Eukaryota</taxon>
        <taxon>Fungi</taxon>
        <taxon>Dikarya</taxon>
        <taxon>Basidiomycota</taxon>
        <taxon>Agaricomycotina</taxon>
        <taxon>Agaricomycetes</taxon>
        <taxon>Polyporales</taxon>
        <taxon>Steccherinaceae</taxon>
        <taxon>Steccherinum</taxon>
    </lineage>
</organism>
<feature type="region of interest" description="Disordered" evidence="1">
    <location>
        <begin position="306"/>
        <end position="336"/>
    </location>
</feature>
<accession>A0A4V2MWS7</accession>
<feature type="region of interest" description="Disordered" evidence="1">
    <location>
        <begin position="1"/>
        <end position="47"/>
    </location>
</feature>
<evidence type="ECO:0000313" key="2">
    <source>
        <dbReference type="EMBL" id="TCD67357.1"/>
    </source>
</evidence>
<feature type="region of interest" description="Disordered" evidence="1">
    <location>
        <begin position="350"/>
        <end position="516"/>
    </location>
</feature>
<dbReference type="AlphaFoldDB" id="A0A4V2MWS7"/>
<dbReference type="STRING" id="92696.A0A4V2MWS7"/>
<keyword evidence="3" id="KW-1185">Reference proteome</keyword>
<feature type="compositionally biased region" description="Basic and acidic residues" evidence="1">
    <location>
        <begin position="493"/>
        <end position="506"/>
    </location>
</feature>
<sequence length="588" mass="64217">MRQKATATAKNVTTSPSWSYDLHSTTFHNDSDASENNSPCQASGQQVTLSEDAKLLEELDLTSRQDQAVFKPNPWTIAKVNASSRPPRTSSVGPKPGPRAPTGRIVDAFNIQAKTCPSKRFEEFSANCSSPPEERRSSAYQGGLKQQPSSLSDNSLNVPINAAPLHAPAAYVPTREVPPMQELSPLSPANLCTDLATTPDDSLVLTDESHTAYRPSSLAPPTIYTPSLQCSPAVCAQQPEPLIQDHSQSNFSLQNPIAHDLDAAALSTGRPERLSRMTKMPKPGYMRPYAPQSSPLRMPSSSKIFHTTLSSPVRKPSELDGRRRQTAHCAGGSATSERLRNLRAAYARYLPQQRRRVETSPEPQRLRSPSPPLLASPVQPKLLPPRKKSAFRTSCYSSPRSPASMRSQEWSTLPRKARSTMRPHRKPQTSGRFCLPLLPTGPDPDSSATSTKPKPRVITYLPPPPPTQSEEVDKTKSAARSSVPSASCSIRQQHPEPVKSVNDPDLKLAPPSQHMSSRASLSANVVSAPFDGSTAQSPNVVRQFEFDSDRARARYGQIRRIVKEVCSRLKGSPEVNLHTDESLSGTFP</sequence>
<feature type="compositionally biased region" description="Polar residues" evidence="1">
    <location>
        <begin position="478"/>
        <end position="492"/>
    </location>
</feature>
<dbReference type="OrthoDB" id="3271131at2759"/>
<feature type="compositionally biased region" description="Polar residues" evidence="1">
    <location>
        <begin position="81"/>
        <end position="92"/>
    </location>
</feature>
<feature type="region of interest" description="Disordered" evidence="1">
    <location>
        <begin position="122"/>
        <end position="153"/>
    </location>
</feature>